<feature type="binding site" evidence="8">
    <location>
        <position position="66"/>
    </location>
    <ligand>
        <name>carbamoyl phosphate</name>
        <dbReference type="ChEBI" id="CHEBI:58228"/>
    </ligand>
</feature>
<keyword evidence="5 8" id="KW-0665">Pyrimidine biosynthesis</keyword>
<dbReference type="InterPro" id="IPR006132">
    <property type="entry name" value="Asp/Orn_carbamoyltranf_P-bd"/>
</dbReference>
<dbReference type="Pfam" id="PF00185">
    <property type="entry name" value="OTCace"/>
    <property type="match status" value="1"/>
</dbReference>
<comment type="catalytic activity">
    <reaction evidence="7 8">
        <text>carbamoyl phosphate + L-aspartate = N-carbamoyl-L-aspartate + phosphate + H(+)</text>
        <dbReference type="Rhea" id="RHEA:20013"/>
        <dbReference type="ChEBI" id="CHEBI:15378"/>
        <dbReference type="ChEBI" id="CHEBI:29991"/>
        <dbReference type="ChEBI" id="CHEBI:32814"/>
        <dbReference type="ChEBI" id="CHEBI:43474"/>
        <dbReference type="ChEBI" id="CHEBI:58228"/>
        <dbReference type="EC" id="2.1.3.2"/>
    </reaction>
</comment>
<feature type="binding site" evidence="8">
    <location>
        <position position="143"/>
    </location>
    <ligand>
        <name>carbamoyl phosphate</name>
        <dbReference type="ChEBI" id="CHEBI:58228"/>
    </ligand>
</feature>
<keyword evidence="4 8" id="KW-0808">Transferase</keyword>
<dbReference type="InterPro" id="IPR006130">
    <property type="entry name" value="Asp/Orn_carbamoylTrfase"/>
</dbReference>
<evidence type="ECO:0000256" key="2">
    <source>
        <dbReference type="ARBA" id="ARBA00004852"/>
    </source>
</evidence>
<name>A0ABV9H616_9HYPH</name>
<sequence length="322" mass="34981">MTTEPASKLFPHRHLLGIKGLSPLDILHLLDLAEQEIAVSRQPEKKKSVLRGRTQINLFFEASTRTQSSFELAGKRLGADVMNMSVGNSSVKKGETLIDTAMTLNAMQPDILVIRHASAGAAALLAQKVGCSVVNAGDGAHEHPTQALLDALTIRRAKGQIENLIVAICGDVLHSRVARSNIILLNTLGARVRVVAPSTLLPSGIADMSVEVYNSMEEGLKDADVVMMLRLQRERMAGSFVPSVREYFHFYGLDREKLKRAKPDALVMHPGPMNRGVEIASDVADGPQSVIQQQVEMGVAVRMAVMEALLDPRRQQNAGEKA</sequence>
<dbReference type="Gene3D" id="3.40.50.1370">
    <property type="entry name" value="Aspartate/ornithine carbamoyltransferase"/>
    <property type="match status" value="2"/>
</dbReference>
<evidence type="ECO:0000256" key="7">
    <source>
        <dbReference type="ARBA" id="ARBA00048859"/>
    </source>
</evidence>
<dbReference type="EMBL" id="JBHSEL010000112">
    <property type="protein sequence ID" value="MFC4625799.1"/>
    <property type="molecule type" value="Genomic_DNA"/>
</dbReference>
<comment type="function">
    <text evidence="1">Reversibly catalyzes the transfer of the carbamoyl group from carbamoyl phosphate (CP) to the N(epsilon) atom of ornithine (ORN) to produce L-citrulline.</text>
</comment>
<feature type="binding site" evidence="8">
    <location>
        <position position="230"/>
    </location>
    <ligand>
        <name>L-aspartate</name>
        <dbReference type="ChEBI" id="CHEBI:29991"/>
    </ligand>
</feature>
<evidence type="ECO:0000313" key="11">
    <source>
        <dbReference type="EMBL" id="MFC4625799.1"/>
    </source>
</evidence>
<comment type="subunit">
    <text evidence="8">Heterododecamer (2C3:3R2) of six catalytic PyrB chains organized as two trimers (C3), and six regulatory PyrI chains organized as three dimers (R2).</text>
</comment>
<dbReference type="NCBIfam" id="NF002032">
    <property type="entry name" value="PRK00856.1"/>
    <property type="match status" value="1"/>
</dbReference>
<dbReference type="PRINTS" id="PR00101">
    <property type="entry name" value="ATCASE"/>
</dbReference>
<dbReference type="RefSeq" id="WP_374833877.1">
    <property type="nucleotide sequence ID" value="NZ_JBHEEZ010000034.1"/>
</dbReference>
<feature type="binding site" evidence="8">
    <location>
        <position position="93"/>
    </location>
    <ligand>
        <name>L-aspartate</name>
        <dbReference type="ChEBI" id="CHEBI:29991"/>
    </ligand>
</feature>
<evidence type="ECO:0000256" key="1">
    <source>
        <dbReference type="ARBA" id="ARBA00003822"/>
    </source>
</evidence>
<dbReference type="HAMAP" id="MF_00001">
    <property type="entry name" value="Asp_carb_tr"/>
    <property type="match status" value="1"/>
</dbReference>
<evidence type="ECO:0000313" key="12">
    <source>
        <dbReference type="Proteomes" id="UP001596042"/>
    </source>
</evidence>
<dbReference type="PROSITE" id="PS00097">
    <property type="entry name" value="CARBAMOYLTRANSFERASE"/>
    <property type="match status" value="1"/>
</dbReference>
<protein>
    <recommendedName>
        <fullName evidence="8">Aspartate carbamoyltransferase</fullName>
        <ecNumber evidence="8">2.1.3.2</ecNumber>
    </recommendedName>
    <alternativeName>
        <fullName evidence="8">Aspartate transcarbamylase</fullName>
        <shortName evidence="8">ATCase</shortName>
    </alternativeName>
</protein>
<comment type="similarity">
    <text evidence="3 8">Belongs to the aspartate/ornithine carbamoyltransferase superfamily. ATCase family.</text>
</comment>
<dbReference type="InterPro" id="IPR006131">
    <property type="entry name" value="Asp_carbamoyltransf_Asp/Orn-bd"/>
</dbReference>
<feature type="binding site" evidence="8">
    <location>
        <position position="115"/>
    </location>
    <ligand>
        <name>carbamoyl phosphate</name>
        <dbReference type="ChEBI" id="CHEBI:58228"/>
    </ligand>
</feature>
<proteinExistence type="inferred from homology"/>
<feature type="domain" description="Aspartate/ornithine carbamoyltransferase Asp/Orn-binding" evidence="9">
    <location>
        <begin position="163"/>
        <end position="308"/>
    </location>
</feature>
<feature type="binding site" evidence="8">
    <location>
        <position position="271"/>
    </location>
    <ligand>
        <name>carbamoyl phosphate</name>
        <dbReference type="ChEBI" id="CHEBI:58228"/>
    </ligand>
</feature>
<comment type="pathway">
    <text evidence="2 8">Pyrimidine metabolism; UMP biosynthesis via de novo pathway; (S)-dihydroorotate from bicarbonate: step 2/3.</text>
</comment>
<dbReference type="PANTHER" id="PTHR45753:SF6">
    <property type="entry name" value="ASPARTATE CARBAMOYLTRANSFERASE"/>
    <property type="match status" value="1"/>
</dbReference>
<comment type="caution">
    <text evidence="11">The sequence shown here is derived from an EMBL/GenBank/DDBJ whole genome shotgun (WGS) entry which is preliminary data.</text>
</comment>
<evidence type="ECO:0000256" key="8">
    <source>
        <dbReference type="HAMAP-Rule" id="MF_00001"/>
    </source>
</evidence>
<evidence type="ECO:0000256" key="4">
    <source>
        <dbReference type="ARBA" id="ARBA00022679"/>
    </source>
</evidence>
<evidence type="ECO:0000259" key="10">
    <source>
        <dbReference type="Pfam" id="PF02729"/>
    </source>
</evidence>
<feature type="binding site" evidence="8">
    <location>
        <position position="176"/>
    </location>
    <ligand>
        <name>L-aspartate</name>
        <dbReference type="ChEBI" id="CHEBI:29991"/>
    </ligand>
</feature>
<keyword evidence="12" id="KW-1185">Reference proteome</keyword>
<dbReference type="EC" id="2.1.3.2" evidence="8"/>
<comment type="function">
    <text evidence="6 8">Catalyzes the condensation of carbamoyl phosphate and aspartate to form carbamoyl aspartate and inorganic phosphate, the committed step in the de novo pyrimidine nucleotide biosynthesis pathway.</text>
</comment>
<dbReference type="SUPFAM" id="SSF53671">
    <property type="entry name" value="Aspartate/ornithine carbamoyltransferase"/>
    <property type="match status" value="1"/>
</dbReference>
<dbReference type="InterPro" id="IPR036901">
    <property type="entry name" value="Asp/Orn_carbamoylTrfase_sf"/>
</dbReference>
<dbReference type="Proteomes" id="UP001596042">
    <property type="component" value="Unassembled WGS sequence"/>
</dbReference>
<evidence type="ECO:0000256" key="3">
    <source>
        <dbReference type="ARBA" id="ARBA00008896"/>
    </source>
</evidence>
<dbReference type="PANTHER" id="PTHR45753">
    <property type="entry name" value="ORNITHINE CARBAMOYLTRANSFERASE, MITOCHONDRIAL"/>
    <property type="match status" value="1"/>
</dbReference>
<evidence type="ECO:0000256" key="6">
    <source>
        <dbReference type="ARBA" id="ARBA00043884"/>
    </source>
</evidence>
<evidence type="ECO:0000256" key="5">
    <source>
        <dbReference type="ARBA" id="ARBA00022975"/>
    </source>
</evidence>
<dbReference type="Pfam" id="PF02729">
    <property type="entry name" value="OTCace_N"/>
    <property type="match status" value="1"/>
</dbReference>
<feature type="binding site" evidence="8">
    <location>
        <position position="65"/>
    </location>
    <ligand>
        <name>carbamoyl phosphate</name>
        <dbReference type="ChEBI" id="CHEBI:58228"/>
    </ligand>
</feature>
<feature type="domain" description="Aspartate/ornithine carbamoyltransferase carbamoyl-P binding" evidence="10">
    <location>
        <begin position="13"/>
        <end position="155"/>
    </location>
</feature>
<dbReference type="InterPro" id="IPR002082">
    <property type="entry name" value="Asp_carbamoyltransf"/>
</dbReference>
<reference evidence="12" key="1">
    <citation type="journal article" date="2019" name="Int. J. Syst. Evol. Microbiol.">
        <title>The Global Catalogue of Microorganisms (GCM) 10K type strain sequencing project: providing services to taxonomists for standard genome sequencing and annotation.</title>
        <authorList>
            <consortium name="The Broad Institute Genomics Platform"/>
            <consortium name="The Broad Institute Genome Sequencing Center for Infectious Disease"/>
            <person name="Wu L."/>
            <person name="Ma J."/>
        </authorList>
    </citation>
    <scope>NUCLEOTIDE SEQUENCE [LARGE SCALE GENOMIC DNA]</scope>
    <source>
        <strain evidence="12">CGMCC 1.15731</strain>
    </source>
</reference>
<feature type="binding site" evidence="8">
    <location>
        <position position="272"/>
    </location>
    <ligand>
        <name>carbamoyl phosphate</name>
        <dbReference type="ChEBI" id="CHEBI:58228"/>
    </ligand>
</feature>
<evidence type="ECO:0000259" key="9">
    <source>
        <dbReference type="Pfam" id="PF00185"/>
    </source>
</evidence>
<dbReference type="NCBIfam" id="TIGR00670">
    <property type="entry name" value="asp_carb_tr"/>
    <property type="match status" value="1"/>
</dbReference>
<accession>A0ABV9H616</accession>
<organism evidence="11 12">
    <name type="scientific">Daeguia caeni</name>
    <dbReference type="NCBI Taxonomy" id="439612"/>
    <lineage>
        <taxon>Bacteria</taxon>
        <taxon>Pseudomonadati</taxon>
        <taxon>Pseudomonadota</taxon>
        <taxon>Alphaproteobacteria</taxon>
        <taxon>Hyphomicrobiales</taxon>
        <taxon>Brucellaceae</taxon>
        <taxon>Daeguia</taxon>
    </lineage>
</organism>
<feature type="binding site" evidence="8">
    <location>
        <position position="146"/>
    </location>
    <ligand>
        <name>carbamoyl phosphate</name>
        <dbReference type="ChEBI" id="CHEBI:58228"/>
    </ligand>
</feature>
<dbReference type="PRINTS" id="PR00100">
    <property type="entry name" value="AOTCASE"/>
</dbReference>
<dbReference type="GO" id="GO:0004070">
    <property type="term" value="F:aspartate carbamoyltransferase activity"/>
    <property type="evidence" value="ECO:0007669"/>
    <property type="project" value="UniProtKB-EC"/>
</dbReference>
<gene>
    <name evidence="8" type="primary">pyrB</name>
    <name evidence="11" type="ORF">ACFO1V_11345</name>
</gene>